<feature type="compositionally biased region" description="Basic and acidic residues" evidence="7">
    <location>
        <begin position="391"/>
        <end position="407"/>
    </location>
</feature>
<feature type="region of interest" description="Disordered" evidence="7">
    <location>
        <begin position="234"/>
        <end position="283"/>
    </location>
</feature>
<evidence type="ECO:0000256" key="6">
    <source>
        <dbReference type="PROSITE-ProRule" id="PRU00723"/>
    </source>
</evidence>
<dbReference type="InterPro" id="IPR036855">
    <property type="entry name" value="Znf_CCCH_sf"/>
</dbReference>
<dbReference type="PANTHER" id="PTHR15725:SF14">
    <property type="entry name" value="ZINC FINGER CCCH DOMAIN-CONTAINING PROTEIN 11A"/>
    <property type="match status" value="1"/>
</dbReference>
<evidence type="ECO:0000256" key="1">
    <source>
        <dbReference type="ARBA" id="ARBA00022723"/>
    </source>
</evidence>
<feature type="compositionally biased region" description="Polar residues" evidence="7">
    <location>
        <begin position="450"/>
        <end position="459"/>
    </location>
</feature>
<evidence type="ECO:0000256" key="2">
    <source>
        <dbReference type="ARBA" id="ARBA00022737"/>
    </source>
</evidence>
<name>A0AA41S980_PAPNU</name>
<keyword evidence="2" id="KW-0677">Repeat</keyword>
<feature type="compositionally biased region" description="Basic and acidic residues" evidence="7">
    <location>
        <begin position="360"/>
        <end position="380"/>
    </location>
</feature>
<dbReference type="InterPro" id="IPR041686">
    <property type="entry name" value="Znf-CCCH_3"/>
</dbReference>
<evidence type="ECO:0000256" key="4">
    <source>
        <dbReference type="ARBA" id="ARBA00022833"/>
    </source>
</evidence>
<dbReference type="Pfam" id="PF15663">
    <property type="entry name" value="zf-CCCH_3"/>
    <property type="match status" value="1"/>
</dbReference>
<feature type="domain" description="C3H1-type" evidence="8">
    <location>
        <begin position="22"/>
        <end position="51"/>
    </location>
</feature>
<evidence type="ECO:0000313" key="10">
    <source>
        <dbReference type="Proteomes" id="UP001177140"/>
    </source>
</evidence>
<feature type="compositionally biased region" description="Basic and acidic residues" evidence="7">
    <location>
        <begin position="649"/>
        <end position="660"/>
    </location>
</feature>
<evidence type="ECO:0000256" key="3">
    <source>
        <dbReference type="ARBA" id="ARBA00022771"/>
    </source>
</evidence>
<feature type="compositionally biased region" description="Basic and acidic residues" evidence="7">
    <location>
        <begin position="667"/>
        <end position="687"/>
    </location>
</feature>
<feature type="compositionally biased region" description="Polar residues" evidence="7">
    <location>
        <begin position="617"/>
        <end position="629"/>
    </location>
</feature>
<dbReference type="PANTHER" id="PTHR15725">
    <property type="entry name" value="ZN-FINGER, C-X8-C-X5-C-X3-H TYPE-CONTAINING"/>
    <property type="match status" value="1"/>
</dbReference>
<feature type="compositionally biased region" description="Basic and acidic residues" evidence="7">
    <location>
        <begin position="549"/>
        <end position="571"/>
    </location>
</feature>
<protein>
    <recommendedName>
        <fullName evidence="8">C3H1-type domain-containing protein</fullName>
    </recommendedName>
</protein>
<feature type="compositionally biased region" description="Basic and acidic residues" evidence="7">
    <location>
        <begin position="474"/>
        <end position="488"/>
    </location>
</feature>
<reference evidence="9" key="1">
    <citation type="submission" date="2022-03" db="EMBL/GenBank/DDBJ databases">
        <title>A functionally conserved STORR gene fusion in Papaver species that diverged 16.8 million years ago.</title>
        <authorList>
            <person name="Catania T."/>
        </authorList>
    </citation>
    <scope>NUCLEOTIDE SEQUENCE</scope>
    <source>
        <strain evidence="9">S-191538</strain>
    </source>
</reference>
<feature type="zinc finger region" description="C3H1-type" evidence="6">
    <location>
        <begin position="121"/>
        <end position="147"/>
    </location>
</feature>
<feature type="compositionally biased region" description="Polar residues" evidence="7">
    <location>
        <begin position="329"/>
        <end position="343"/>
    </location>
</feature>
<keyword evidence="3 6" id="KW-0863">Zinc-finger</keyword>
<sequence>MNSGTQQESSNPQTTIVEDETSKRNTDCVYFLASPLTCKKGSECEFRHSEEARMNPRDCWYWMNSNCLNPKCPFRHPPLDALLGTAATTSTRSSMPPSLAAAPMQIPTAYNPVSKQMNPHTQATPCYYFQQGLCYKGDRCAFSHEIFAGNSALQPPATKVAVSVSEPQIPKKVGAGLQRCNMQQQKIQQGNFVKPVELKPTAKPSENNDFAPIKYGADVKRSVPQVVNSFREELPRYKPPNSRPVVSADAVSRTHRSRQAYPMDYPTFQNGKEPDEFLSESSPGFDVLVDDELRDSDYYRNEDNFGRMASHEGRRVNSVNELDHRRSSDYSSVTKFGQDSYNGSRGFDSYGRVQDQFLQEQRRPSSERVSERPALLERRGSSRARSPNQIDRTDLRYRLAKQRKVEGSRSAVSPDRRGEFYKRDDPERDRSFVDERSRDHSRRNPRGSVSRESSISNRLQGRIQIPGRSSPDNRYGDSHQDREMDRERHRGRSSPPGRLPTSSIPVRLQDRIKPRTDDGFTADERGFRNSSVRRDEADNGTLNFAGPKRLADLKGPKSKETRKLVSYHETDGALSFDGPKPLDAILKRKREEGNSGSGDDPVSANEEESQSRKGDLFTSSRTAENQSSMPFREEDVEEEEEGLISAEGDEGHSFEPKEVELQDEEHEMNTDKLEDQEFESYDQRDGESDYEPADGGVDFKTEEDDINAEAEAEEDFSDDDGDDFAKRIGVIFS</sequence>
<evidence type="ECO:0000313" key="9">
    <source>
        <dbReference type="EMBL" id="MCL7031859.1"/>
    </source>
</evidence>
<gene>
    <name evidence="9" type="ORF">MKW94_000753</name>
</gene>
<keyword evidence="10" id="KW-1185">Reference proteome</keyword>
<feature type="region of interest" description="Disordered" evidence="7">
    <location>
        <begin position="311"/>
        <end position="699"/>
    </location>
</feature>
<evidence type="ECO:0000256" key="7">
    <source>
        <dbReference type="SAM" id="MobiDB-lite"/>
    </source>
</evidence>
<dbReference type="Proteomes" id="UP001177140">
    <property type="component" value="Unassembled WGS sequence"/>
</dbReference>
<keyword evidence="5" id="KW-0238">DNA-binding</keyword>
<organism evidence="9 10">
    <name type="scientific">Papaver nudicaule</name>
    <name type="common">Iceland poppy</name>
    <dbReference type="NCBI Taxonomy" id="74823"/>
    <lineage>
        <taxon>Eukaryota</taxon>
        <taxon>Viridiplantae</taxon>
        <taxon>Streptophyta</taxon>
        <taxon>Embryophyta</taxon>
        <taxon>Tracheophyta</taxon>
        <taxon>Spermatophyta</taxon>
        <taxon>Magnoliopsida</taxon>
        <taxon>Ranunculales</taxon>
        <taxon>Papaveraceae</taxon>
        <taxon>Papaveroideae</taxon>
        <taxon>Papaver</taxon>
    </lineage>
</organism>
<comment type="caution">
    <text evidence="9">The sequence shown here is derived from an EMBL/GenBank/DDBJ whole genome shotgun (WGS) entry which is preliminary data.</text>
</comment>
<dbReference type="FunFam" id="4.10.1000.10:FF:000021">
    <property type="entry name" value="Zinc finger CCCH domain-containing protein 17"/>
    <property type="match status" value="1"/>
</dbReference>
<dbReference type="PROSITE" id="PS50103">
    <property type="entry name" value="ZF_C3H1"/>
    <property type="match status" value="3"/>
</dbReference>
<feature type="domain" description="C3H1-type" evidence="8">
    <location>
        <begin position="53"/>
        <end position="79"/>
    </location>
</feature>
<feature type="compositionally biased region" description="Basic and acidic residues" evidence="7">
    <location>
        <begin position="508"/>
        <end position="537"/>
    </location>
</feature>
<dbReference type="SMART" id="SM00356">
    <property type="entry name" value="ZnF_C3H1"/>
    <property type="match status" value="3"/>
</dbReference>
<dbReference type="GO" id="GO:0003729">
    <property type="term" value="F:mRNA binding"/>
    <property type="evidence" value="ECO:0007669"/>
    <property type="project" value="TreeGrafter"/>
</dbReference>
<dbReference type="GO" id="GO:0008270">
    <property type="term" value="F:zinc ion binding"/>
    <property type="evidence" value="ECO:0007669"/>
    <property type="project" value="UniProtKB-KW"/>
</dbReference>
<dbReference type="EMBL" id="JAJJMA010116789">
    <property type="protein sequence ID" value="MCL7031859.1"/>
    <property type="molecule type" value="Genomic_DNA"/>
</dbReference>
<keyword evidence="4 6" id="KW-0862">Zinc</keyword>
<feature type="compositionally biased region" description="Basic and acidic residues" evidence="7">
    <location>
        <begin position="414"/>
        <end position="438"/>
    </location>
</feature>
<dbReference type="SUPFAM" id="SSF90229">
    <property type="entry name" value="CCCH zinc finger"/>
    <property type="match status" value="1"/>
</dbReference>
<dbReference type="AlphaFoldDB" id="A0AA41S980"/>
<dbReference type="InterPro" id="IPR000571">
    <property type="entry name" value="Znf_CCCH"/>
</dbReference>
<dbReference type="Gene3D" id="4.10.1000.10">
    <property type="entry name" value="Zinc finger, CCCH-type"/>
    <property type="match status" value="2"/>
</dbReference>
<dbReference type="GO" id="GO:0003677">
    <property type="term" value="F:DNA binding"/>
    <property type="evidence" value="ECO:0007669"/>
    <property type="project" value="UniProtKB-KW"/>
</dbReference>
<keyword evidence="1 6" id="KW-0479">Metal-binding</keyword>
<evidence type="ECO:0000256" key="5">
    <source>
        <dbReference type="ARBA" id="ARBA00023125"/>
    </source>
</evidence>
<dbReference type="Pfam" id="PF14608">
    <property type="entry name" value="zf-CCCH_2"/>
    <property type="match status" value="1"/>
</dbReference>
<feature type="zinc finger region" description="C3H1-type" evidence="6">
    <location>
        <begin position="53"/>
        <end position="79"/>
    </location>
</feature>
<evidence type="ECO:0000259" key="8">
    <source>
        <dbReference type="PROSITE" id="PS50103"/>
    </source>
</evidence>
<accession>A0AA41S980</accession>
<feature type="compositionally biased region" description="Basic and acidic residues" evidence="7">
    <location>
        <begin position="311"/>
        <end position="328"/>
    </location>
</feature>
<proteinExistence type="predicted"/>
<feature type="domain" description="C3H1-type" evidence="8">
    <location>
        <begin position="121"/>
        <end position="147"/>
    </location>
</feature>
<feature type="zinc finger region" description="C3H1-type" evidence="6">
    <location>
        <begin position="22"/>
        <end position="51"/>
    </location>
</feature>